<evidence type="ECO:0000313" key="2">
    <source>
        <dbReference type="Proteomes" id="UP000244571"/>
    </source>
</evidence>
<evidence type="ECO:0000313" key="1">
    <source>
        <dbReference type="EMBL" id="AWB32446.1"/>
    </source>
</evidence>
<dbReference type="Proteomes" id="UP000244571">
    <property type="component" value="Chromosome"/>
</dbReference>
<protein>
    <submittedName>
        <fullName evidence="1">Uncharacterized protein</fullName>
    </submittedName>
</protein>
<keyword evidence="2" id="KW-1185">Reference proteome</keyword>
<accession>A0A2R4XF55</accession>
<gene>
    <name evidence="1" type="ORF">DBV39_00545</name>
</gene>
<dbReference type="KEGG" id="boz:DBV39_00545"/>
<reference evidence="1 2" key="1">
    <citation type="submission" date="2018-04" db="EMBL/GenBank/DDBJ databases">
        <title>Bordetella sp. HZ20 isolated from seawater.</title>
        <authorList>
            <person name="Sun C."/>
        </authorList>
    </citation>
    <scope>NUCLEOTIDE SEQUENCE [LARGE SCALE GENOMIC DNA]</scope>
    <source>
        <strain evidence="1 2">HZ20</strain>
    </source>
</reference>
<sequence length="65" mass="6951">MGERKNKKKMALATVSEPMEVDTMGGRIHVQWDESAQAIPSGPLVFFAEFLAGQTSLIAGSSAAR</sequence>
<organism evidence="1 2">
    <name type="scientific">Orrella marina</name>
    <dbReference type="NCBI Taxonomy" id="2163011"/>
    <lineage>
        <taxon>Bacteria</taxon>
        <taxon>Pseudomonadati</taxon>
        <taxon>Pseudomonadota</taxon>
        <taxon>Betaproteobacteria</taxon>
        <taxon>Burkholderiales</taxon>
        <taxon>Alcaligenaceae</taxon>
        <taxon>Orrella</taxon>
    </lineage>
</organism>
<dbReference type="RefSeq" id="WP_108619887.1">
    <property type="nucleotide sequence ID" value="NZ_CP028901.1"/>
</dbReference>
<dbReference type="EMBL" id="CP028901">
    <property type="protein sequence ID" value="AWB32446.1"/>
    <property type="molecule type" value="Genomic_DNA"/>
</dbReference>
<dbReference type="AlphaFoldDB" id="A0A2R4XF55"/>
<proteinExistence type="predicted"/>
<dbReference type="OrthoDB" id="1376257at2"/>
<name>A0A2R4XF55_9BURK</name>